<evidence type="ECO:0000256" key="4">
    <source>
        <dbReference type="PIRSR" id="PIRSR617939-2"/>
    </source>
</evidence>
<keyword evidence="5" id="KW-0732">Signal</keyword>
<accession>A0AAN7V4Y1</accession>
<evidence type="ECO:0000313" key="6">
    <source>
        <dbReference type="EMBL" id="KAK5639984.1"/>
    </source>
</evidence>
<sequence length="193" mass="22543">MSLQQTFGLHLLFRISLSTSLQNQKTYLYFAYGSDLLTERIHRDTGAIRAGIGKLKCHRLDFHFYRNLWHGYVATIVQDDNHEVWGALWNITENDLYNLDRQEGSDHNMYFRFLVRVERPDNVSVNCLTYQLANSLATYFPLDKLPENRQPSKAYLNTIIKGAEESGLPSQYQQMLKNIAHNEYDGDVFHNIH</sequence>
<dbReference type="CDD" id="cd06661">
    <property type="entry name" value="GGCT_like"/>
    <property type="match status" value="1"/>
</dbReference>
<dbReference type="GO" id="GO:0003839">
    <property type="term" value="F:gamma-glutamylcyclotransferase activity"/>
    <property type="evidence" value="ECO:0007669"/>
    <property type="project" value="UniProtKB-EC"/>
</dbReference>
<comment type="caution">
    <text evidence="6">The sequence shown here is derived from an EMBL/GenBank/DDBJ whole genome shotgun (WGS) entry which is preliminary data.</text>
</comment>
<proteinExistence type="predicted"/>
<evidence type="ECO:0000256" key="5">
    <source>
        <dbReference type="SAM" id="SignalP"/>
    </source>
</evidence>
<name>A0AAN7V4Y1_9COLE</name>
<organism evidence="6 7">
    <name type="scientific">Pyrocoelia pectoralis</name>
    <dbReference type="NCBI Taxonomy" id="417401"/>
    <lineage>
        <taxon>Eukaryota</taxon>
        <taxon>Metazoa</taxon>
        <taxon>Ecdysozoa</taxon>
        <taxon>Arthropoda</taxon>
        <taxon>Hexapoda</taxon>
        <taxon>Insecta</taxon>
        <taxon>Pterygota</taxon>
        <taxon>Neoptera</taxon>
        <taxon>Endopterygota</taxon>
        <taxon>Coleoptera</taxon>
        <taxon>Polyphaga</taxon>
        <taxon>Elateriformia</taxon>
        <taxon>Elateroidea</taxon>
        <taxon>Lampyridae</taxon>
        <taxon>Lampyrinae</taxon>
        <taxon>Pyrocoelia</taxon>
    </lineage>
</organism>
<dbReference type="InterPro" id="IPR013024">
    <property type="entry name" value="GGCT-like"/>
</dbReference>
<keyword evidence="7" id="KW-1185">Reference proteome</keyword>
<feature type="binding site" evidence="4">
    <location>
        <position position="155"/>
    </location>
    <ligand>
        <name>substrate</name>
    </ligand>
</feature>
<dbReference type="EMBL" id="JAVRBK010000008">
    <property type="protein sequence ID" value="KAK5639984.1"/>
    <property type="molecule type" value="Genomic_DNA"/>
</dbReference>
<dbReference type="Proteomes" id="UP001329430">
    <property type="component" value="Chromosome 8"/>
</dbReference>
<dbReference type="PANTHER" id="PTHR12935">
    <property type="entry name" value="GAMMA-GLUTAMYLCYCLOTRANSFERASE"/>
    <property type="match status" value="1"/>
</dbReference>
<dbReference type="PANTHER" id="PTHR12935:SF0">
    <property type="entry name" value="GAMMA-GLUTAMYLCYCLOTRANSFERASE"/>
    <property type="match status" value="1"/>
</dbReference>
<dbReference type="InterPro" id="IPR017939">
    <property type="entry name" value="G-Glutamylcylcotransferase"/>
</dbReference>
<evidence type="ECO:0000256" key="1">
    <source>
        <dbReference type="ARBA" id="ARBA00012346"/>
    </source>
</evidence>
<dbReference type="Gene3D" id="3.10.490.10">
    <property type="entry name" value="Gamma-glutamyl cyclotransferase-like"/>
    <property type="match status" value="1"/>
</dbReference>
<feature type="binding site" evidence="4">
    <location>
        <begin position="29"/>
        <end position="34"/>
    </location>
    <ligand>
        <name>substrate</name>
    </ligand>
</feature>
<evidence type="ECO:0000313" key="7">
    <source>
        <dbReference type="Proteomes" id="UP001329430"/>
    </source>
</evidence>
<evidence type="ECO:0000256" key="2">
    <source>
        <dbReference type="ARBA" id="ARBA00023239"/>
    </source>
</evidence>
<dbReference type="Pfam" id="PF13772">
    <property type="entry name" value="AIG2_2"/>
    <property type="match status" value="1"/>
</dbReference>
<reference evidence="6 7" key="1">
    <citation type="journal article" date="2024" name="Insects">
        <title>An Improved Chromosome-Level Genome Assembly of the Firefly Pyrocoelia pectoralis.</title>
        <authorList>
            <person name="Fu X."/>
            <person name="Meyer-Rochow V.B."/>
            <person name="Ballantyne L."/>
            <person name="Zhu X."/>
        </authorList>
    </citation>
    <scope>NUCLEOTIDE SEQUENCE [LARGE SCALE GENOMIC DNA]</scope>
    <source>
        <strain evidence="6">XCY_ONT2</strain>
    </source>
</reference>
<feature type="signal peptide" evidence="5">
    <location>
        <begin position="1"/>
        <end position="18"/>
    </location>
</feature>
<feature type="active site" description="Proton acceptor" evidence="3">
    <location>
        <position position="103"/>
    </location>
</feature>
<feature type="chain" id="PRO_5042836731" description="gamma-glutamylcyclotransferase" evidence="5">
    <location>
        <begin position="19"/>
        <end position="193"/>
    </location>
</feature>
<dbReference type="InterPro" id="IPR036568">
    <property type="entry name" value="GGCT-like_sf"/>
</dbReference>
<protein>
    <recommendedName>
        <fullName evidence="1">gamma-glutamylcyclotransferase</fullName>
        <ecNumber evidence="1">4.3.2.9</ecNumber>
    </recommendedName>
</protein>
<dbReference type="AlphaFoldDB" id="A0AAN7V4Y1"/>
<keyword evidence="2" id="KW-0456">Lyase</keyword>
<dbReference type="SUPFAM" id="SSF110857">
    <property type="entry name" value="Gamma-glutamyl cyclotransferase-like"/>
    <property type="match status" value="1"/>
</dbReference>
<dbReference type="EC" id="4.3.2.9" evidence="1"/>
<gene>
    <name evidence="6" type="ORF">RI129_010795</name>
</gene>
<evidence type="ECO:0000256" key="3">
    <source>
        <dbReference type="PIRSR" id="PIRSR617939-1"/>
    </source>
</evidence>